<feature type="chain" id="PRO_5016255514" description="Spherulation-specific family 4" evidence="2">
    <location>
        <begin position="28"/>
        <end position="355"/>
    </location>
</feature>
<evidence type="ECO:0008006" key="5">
    <source>
        <dbReference type="Google" id="ProtNLM"/>
    </source>
</evidence>
<dbReference type="RefSeq" id="WP_112443028.1">
    <property type="nucleotide sequence ID" value="NZ_CP030074.1"/>
</dbReference>
<sequence>MRRSTRILACAAVVAAGATFAALPAIASQDETSSAASPDETSSAGASPEETASASASPDGTPSATASPDGTPSATASPDGTPSATASPDETPSPTATASDQKVSVPAYFYPGTPGSSGGPYWDRLIASRDTVGLAVANPDNGPGQAVNTDYTAKMRQAEAAGVDVIGYVRTGYLGTAPNNFTTREEGSTDPGVWLNQIKRDVDAWYTMYGAANLDGIFFDEGMAQCGPGNKWADHYAELKKYVEGTYGAEAIVVANPGTGTQECFKDTADTLVTFEGDEDAYRRHQPEAWEAKVPSDKIWHLVYDVPDAARMSEVVALSRERNAGHVYVTHDILDNPWDTLPPAAYWNSLTGRTP</sequence>
<dbReference type="Proteomes" id="UP000249616">
    <property type="component" value="Plasmid unnamed1"/>
</dbReference>
<keyword evidence="3" id="KW-0614">Plasmid</keyword>
<dbReference type="PANTHER" id="PTHR35040">
    <property type="match status" value="1"/>
</dbReference>
<name>A0A2Z4JDH9_9ACTN</name>
<evidence type="ECO:0000313" key="4">
    <source>
        <dbReference type="Proteomes" id="UP000249616"/>
    </source>
</evidence>
<proteinExistence type="predicted"/>
<dbReference type="AlphaFoldDB" id="A0A2Z4JDH9"/>
<dbReference type="Pfam" id="PF12138">
    <property type="entry name" value="Spherulin4"/>
    <property type="match status" value="1"/>
</dbReference>
<evidence type="ECO:0000256" key="1">
    <source>
        <dbReference type="SAM" id="MobiDB-lite"/>
    </source>
</evidence>
<gene>
    <name evidence="3" type="ORF">DN051_41895</name>
</gene>
<dbReference type="EMBL" id="CP030074">
    <property type="protein sequence ID" value="AWW43165.1"/>
    <property type="molecule type" value="Genomic_DNA"/>
</dbReference>
<protein>
    <recommendedName>
        <fullName evidence="5">Spherulation-specific family 4</fullName>
    </recommendedName>
</protein>
<evidence type="ECO:0000313" key="3">
    <source>
        <dbReference type="EMBL" id="AWW43165.1"/>
    </source>
</evidence>
<dbReference type="KEGG" id="scad:DN051_41895"/>
<geneLocation type="plasmid" evidence="3 4">
    <name>unnamed1</name>
</geneLocation>
<feature type="compositionally biased region" description="Polar residues" evidence="1">
    <location>
        <begin position="60"/>
        <end position="100"/>
    </location>
</feature>
<feature type="signal peptide" evidence="2">
    <location>
        <begin position="1"/>
        <end position="27"/>
    </location>
</feature>
<reference evidence="4" key="1">
    <citation type="submission" date="2018-06" db="EMBL/GenBank/DDBJ databases">
        <authorList>
            <person name="Li K."/>
        </authorList>
    </citation>
    <scope>NUCLEOTIDE SEQUENCE [LARGE SCALE GENOMIC DNA]</scope>
    <source>
        <strain evidence="4">ZFG47</strain>
        <plasmid evidence="4">unnamed1</plasmid>
    </source>
</reference>
<keyword evidence="4" id="KW-1185">Reference proteome</keyword>
<feature type="compositionally biased region" description="Low complexity" evidence="1">
    <location>
        <begin position="40"/>
        <end position="58"/>
    </location>
</feature>
<accession>A0A2Z4JDH9</accession>
<organism evidence="3 4">
    <name type="scientific">Streptomyces cadmiisoli</name>
    <dbReference type="NCBI Taxonomy" id="2184053"/>
    <lineage>
        <taxon>Bacteria</taxon>
        <taxon>Bacillati</taxon>
        <taxon>Actinomycetota</taxon>
        <taxon>Actinomycetes</taxon>
        <taxon>Kitasatosporales</taxon>
        <taxon>Streptomycetaceae</taxon>
        <taxon>Streptomyces</taxon>
        <taxon>Streptomyces aurantiacus group</taxon>
    </lineage>
</organism>
<dbReference type="PANTHER" id="PTHR35040:SF7">
    <property type="entry name" value="FIBRONECTIN TYPE-III DOMAIN-CONTAINING PROTEIN-RELATED"/>
    <property type="match status" value="1"/>
</dbReference>
<feature type="region of interest" description="Disordered" evidence="1">
    <location>
        <begin position="28"/>
        <end position="100"/>
    </location>
</feature>
<keyword evidence="2" id="KW-0732">Signal</keyword>
<evidence type="ECO:0000256" key="2">
    <source>
        <dbReference type="SAM" id="SignalP"/>
    </source>
</evidence>
<dbReference type="InterPro" id="IPR021986">
    <property type="entry name" value="Spherulin4"/>
</dbReference>